<dbReference type="InterPro" id="IPR004358">
    <property type="entry name" value="Sig_transdc_His_kin-like_C"/>
</dbReference>
<feature type="compositionally biased region" description="Basic and acidic residues" evidence="7">
    <location>
        <begin position="872"/>
        <end position="883"/>
    </location>
</feature>
<evidence type="ECO:0000259" key="9">
    <source>
        <dbReference type="PROSITE" id="PS50112"/>
    </source>
</evidence>
<keyword evidence="5" id="KW-0418">Kinase</keyword>
<feature type="compositionally biased region" description="Low complexity" evidence="7">
    <location>
        <begin position="722"/>
        <end position="733"/>
    </location>
</feature>
<dbReference type="InterPro" id="IPR000014">
    <property type="entry name" value="PAS"/>
</dbReference>
<feature type="region of interest" description="Disordered" evidence="7">
    <location>
        <begin position="702"/>
        <end position="883"/>
    </location>
</feature>
<dbReference type="InterPro" id="IPR003594">
    <property type="entry name" value="HATPase_dom"/>
</dbReference>
<dbReference type="PROSITE" id="PS50112">
    <property type="entry name" value="PAS"/>
    <property type="match status" value="1"/>
</dbReference>
<evidence type="ECO:0000256" key="3">
    <source>
        <dbReference type="ARBA" id="ARBA00022553"/>
    </source>
</evidence>
<keyword evidence="11" id="KW-1185">Reference proteome</keyword>
<feature type="region of interest" description="Disordered" evidence="7">
    <location>
        <begin position="356"/>
        <end position="390"/>
    </location>
</feature>
<dbReference type="PROSITE" id="PS50109">
    <property type="entry name" value="HIS_KIN"/>
    <property type="match status" value="1"/>
</dbReference>
<proteinExistence type="predicted"/>
<dbReference type="Pfam" id="PF00512">
    <property type="entry name" value="HisKA"/>
    <property type="match status" value="1"/>
</dbReference>
<dbReference type="Gene3D" id="3.30.565.10">
    <property type="entry name" value="Histidine kinase-like ATPase, C-terminal domain"/>
    <property type="match status" value="1"/>
</dbReference>
<dbReference type="Proteomes" id="UP000219439">
    <property type="component" value="Unassembled WGS sequence"/>
</dbReference>
<dbReference type="InterPro" id="IPR036890">
    <property type="entry name" value="HATPase_C_sf"/>
</dbReference>
<dbReference type="InterPro" id="IPR005467">
    <property type="entry name" value="His_kinase_dom"/>
</dbReference>
<dbReference type="Pfam" id="PF02518">
    <property type="entry name" value="HATPase_c"/>
    <property type="match status" value="1"/>
</dbReference>
<protein>
    <recommendedName>
        <fullName evidence="2">histidine kinase</fullName>
        <ecNumber evidence="2">2.7.13.3</ecNumber>
    </recommendedName>
</protein>
<dbReference type="PANTHER" id="PTHR43047:SF72">
    <property type="entry name" value="OSMOSENSING HISTIDINE PROTEIN KINASE SLN1"/>
    <property type="match status" value="1"/>
</dbReference>
<evidence type="ECO:0000256" key="7">
    <source>
        <dbReference type="SAM" id="MobiDB-lite"/>
    </source>
</evidence>
<feature type="domain" description="Histidine kinase" evidence="8">
    <location>
        <begin position="1507"/>
        <end position="1728"/>
    </location>
</feature>
<dbReference type="SUPFAM" id="SSF55785">
    <property type="entry name" value="PYP-like sensor domain (PAS domain)"/>
    <property type="match status" value="1"/>
</dbReference>
<feature type="compositionally biased region" description="Basic and acidic residues" evidence="7">
    <location>
        <begin position="301"/>
        <end position="316"/>
    </location>
</feature>
<sequence length="1732" mass="186554">MPEVTTASHIMPFLALTAHPAIGAVLLDPRPAWVWNHEGNRIIWSNAAGLAFFQERDMQALLDRTFGDVHPARRHLARLALNSRLNAPLLDRLRFFLGVSAVTTTCLCKRLEVEGESMVLVLATDADLPKLDEEQSASRLVEALSPHTSVLSAIMDGDSRVLAASSGFESLVDFSEDIDALLSGSDEPTGLAIDALKEENPQRIGGVARVGSGLDARYLLIVANQDDDTIDEVDFSALEEDDTSGPYISDEVMAREADIFDMSAHEVKKTLESKADQPSMLDHMDTVSFAQDGEADNTLESAHRDGKKSSGPHSRETSSNIVTLPFAAGSQISFSNPSFTDDTQPDSGSIVTSLEDLEEESISAPSKDEVASENNDDGTDNNQTSHEEETDKANFAFDKDGGPYHFVWESDEVGRFSFISKDLADAVGPDHAAIVGQSWDDLAQNLGMDEDRQISTAFAARDTWTGLTVNWPVQDSDVAVPVELTGLPVFGRFHGFQGFRGFGICRTHLAVPFSSTTIQPIVSPDTDEETIVEEDDTSALSHDDPLLSDDLMRAADLAVKTAGAVVSGDDFAEDLIDGPPDDEATQKVAAAMHDLLEEEDFVAEVALYDNDEITDLDDDMAAQHAIEGNEVAIPDTLSMTETDCDGDIAPGLEPDEEDLSHLSKSEQDAFDQIAEALVDEEEAPQNQSEQIPEELDEELIAHADPGPEGSPEDDDSGNHDMLLAAAGAATALGVSLPHDQGEMDVSITSDEPTEQASEERSEANILPEKKDKKKKKKHKAAKANDADAGDEAQDQEAPLDRTDSELELSKAEKKRMKAEKKQRKEEKKLKAKKLKKARKRKKARKAARLAMLREKENGSLVDDQPGANVAPSDDKEDRNGDLADKAVLTTTAAGLIGVVATGNNLGAQDDVSQETDDSSFPQAKISSETSEDDASLSRELASAQANTSIAPPEDEASSYQSSDLETMKKSEEQDGDNTDFLEAPTDVTDDMITADAPSIAPIEILEISDSDQADLSLNEIEPSSENEEAAAVETSMATEGPGSSEPSDHEKMDEAATNNDDDALKSAASIAFRDILAMDPAFRHLHGSKSEDTRLEEDAGKEAMRRRNKSGPRFEALLGGLDQGDDAKTDQSTPASEDTIMTHDGGFDSVESADIMEETVDTSNVVSLTDQETDLTDIDGENDNLVDLFADNLQSKSHPIHDVIDLASHASSLNDDSGPNEPVLDVVEKGKPTKLDVAKLAQADTGSEALAAILDKVPAALIVSANQSTLYANNKALTLLGFETQEAFEAAGGMESLFGGRPGDWLTKTEGLTTLRKQDGVPLSAEAKVSSIQWNGEAAAMLCFGEAKTETPSIGLSEEDEKIAELEAILDTATDGVVVLDERAGILRMNHSAEALFEVDRHEMAGESFLDLLAEESHKDAIDYLDGLMANGVASVLNDGREVIGRVSTGGLIPLFMTMGRVAIPGTNRFCAVVRDIAQWKRAEEDLLAEKRRAEKANSQKSDFLAKISHEIRTPLNAIIGFSEVMMDERFGAIGNERYKDYLKDIHTSGSHIMSLINDLLDLSKVEAGKMDLSFQATELNALIQESVGLMQPQANREQIIIRTSLASNLPDVVGDARSLRQIILNLLSNGVKYTPAGGQVIISTSYEENGEVILRIRDTGIGMSEEEVTTALEPFRQVSSTSGKGGPGTGLGLPLTKALVEANRAQFSLVSAKDHGTLVEITFPNARVLAS</sequence>
<evidence type="ECO:0000313" key="10">
    <source>
        <dbReference type="EMBL" id="SNZ05197.1"/>
    </source>
</evidence>
<dbReference type="InterPro" id="IPR003661">
    <property type="entry name" value="HisK_dim/P_dom"/>
</dbReference>
<dbReference type="SUPFAM" id="SSF55874">
    <property type="entry name" value="ATPase domain of HSP90 chaperone/DNA topoisomerase II/histidine kinase"/>
    <property type="match status" value="1"/>
</dbReference>
<evidence type="ECO:0000256" key="1">
    <source>
        <dbReference type="ARBA" id="ARBA00000085"/>
    </source>
</evidence>
<dbReference type="InterPro" id="IPR013767">
    <property type="entry name" value="PAS_fold"/>
</dbReference>
<dbReference type="SMART" id="SM00091">
    <property type="entry name" value="PAS"/>
    <property type="match status" value="2"/>
</dbReference>
<feature type="region of interest" description="Disordered" evidence="7">
    <location>
        <begin position="906"/>
        <end position="995"/>
    </location>
</feature>
<evidence type="ECO:0000259" key="8">
    <source>
        <dbReference type="PROSITE" id="PS50109"/>
    </source>
</evidence>
<name>A0A285N8G6_9HYPH</name>
<dbReference type="InterPro" id="IPR036097">
    <property type="entry name" value="HisK_dim/P_sf"/>
</dbReference>
<evidence type="ECO:0000256" key="4">
    <source>
        <dbReference type="ARBA" id="ARBA00022679"/>
    </source>
</evidence>
<evidence type="ECO:0000256" key="5">
    <source>
        <dbReference type="ARBA" id="ARBA00022777"/>
    </source>
</evidence>
<organism evidence="10 11">
    <name type="scientific">Cohaesibacter gelatinilyticus</name>
    <dbReference type="NCBI Taxonomy" id="372072"/>
    <lineage>
        <taxon>Bacteria</taxon>
        <taxon>Pseudomonadati</taxon>
        <taxon>Pseudomonadota</taxon>
        <taxon>Alphaproteobacteria</taxon>
        <taxon>Hyphomicrobiales</taxon>
        <taxon>Cohaesibacteraceae</taxon>
    </lineage>
</organism>
<dbReference type="SMART" id="SM00387">
    <property type="entry name" value="HATPase_c"/>
    <property type="match status" value="1"/>
</dbReference>
<dbReference type="PRINTS" id="PR00344">
    <property type="entry name" value="BCTRLSENSOR"/>
</dbReference>
<feature type="compositionally biased region" description="Basic residues" evidence="7">
    <location>
        <begin position="812"/>
        <end position="821"/>
    </location>
</feature>
<feature type="compositionally biased region" description="Basic and acidic residues" evidence="7">
    <location>
        <begin position="798"/>
        <end position="811"/>
    </location>
</feature>
<evidence type="ECO:0000313" key="11">
    <source>
        <dbReference type="Proteomes" id="UP000219439"/>
    </source>
</evidence>
<dbReference type="CDD" id="cd00082">
    <property type="entry name" value="HisKA"/>
    <property type="match status" value="1"/>
</dbReference>
<dbReference type="InterPro" id="IPR035965">
    <property type="entry name" value="PAS-like_dom_sf"/>
</dbReference>
<feature type="domain" description="PAS" evidence="9">
    <location>
        <begin position="1362"/>
        <end position="1432"/>
    </location>
</feature>
<dbReference type="FunFam" id="1.10.287.130:FF:000001">
    <property type="entry name" value="Two-component sensor histidine kinase"/>
    <property type="match status" value="1"/>
</dbReference>
<reference evidence="10 11" key="1">
    <citation type="submission" date="2017-09" db="EMBL/GenBank/DDBJ databases">
        <authorList>
            <person name="Ehlers B."/>
            <person name="Leendertz F.H."/>
        </authorList>
    </citation>
    <scope>NUCLEOTIDE SEQUENCE [LARGE SCALE GENOMIC DNA]</scope>
    <source>
        <strain evidence="10 11">DSM 18289</strain>
    </source>
</reference>
<dbReference type="Gene3D" id="1.10.287.130">
    <property type="match status" value="1"/>
</dbReference>
<dbReference type="GO" id="GO:0009927">
    <property type="term" value="F:histidine phosphotransfer kinase activity"/>
    <property type="evidence" value="ECO:0007669"/>
    <property type="project" value="TreeGrafter"/>
</dbReference>
<feature type="compositionally biased region" description="Basic residues" evidence="7">
    <location>
        <begin position="829"/>
        <end position="847"/>
    </location>
</feature>
<dbReference type="GO" id="GO:0006355">
    <property type="term" value="P:regulation of DNA-templated transcription"/>
    <property type="evidence" value="ECO:0007669"/>
    <property type="project" value="InterPro"/>
</dbReference>
<comment type="catalytic activity">
    <reaction evidence="1">
        <text>ATP + protein L-histidine = ADP + protein N-phospho-L-histidine.</text>
        <dbReference type="EC" id="2.7.13.3"/>
    </reaction>
</comment>
<dbReference type="SMART" id="SM00388">
    <property type="entry name" value="HisKA"/>
    <property type="match status" value="1"/>
</dbReference>
<keyword evidence="3" id="KW-0597">Phosphoprotein</keyword>
<keyword evidence="6" id="KW-0902">Two-component regulatory system</keyword>
<dbReference type="CDD" id="cd00130">
    <property type="entry name" value="PAS"/>
    <property type="match status" value="1"/>
</dbReference>
<keyword evidence="4" id="KW-0808">Transferase</keyword>
<feature type="compositionally biased region" description="Basic and acidic residues" evidence="7">
    <location>
        <begin position="757"/>
        <end position="770"/>
    </location>
</feature>
<dbReference type="Gene3D" id="3.30.450.20">
    <property type="entry name" value="PAS domain"/>
    <property type="match status" value="1"/>
</dbReference>
<dbReference type="RefSeq" id="WP_244579979.1">
    <property type="nucleotide sequence ID" value="NZ_OBEL01000001.1"/>
</dbReference>
<dbReference type="PANTHER" id="PTHR43047">
    <property type="entry name" value="TWO-COMPONENT HISTIDINE PROTEIN KINASE"/>
    <property type="match status" value="1"/>
</dbReference>
<accession>A0A285N8G6</accession>
<dbReference type="EMBL" id="OBEL01000001">
    <property type="protein sequence ID" value="SNZ05197.1"/>
    <property type="molecule type" value="Genomic_DNA"/>
</dbReference>
<feature type="region of interest" description="Disordered" evidence="7">
    <location>
        <begin position="1013"/>
        <end position="1061"/>
    </location>
</feature>
<feature type="compositionally biased region" description="Polar residues" evidence="7">
    <location>
        <begin position="918"/>
        <end position="928"/>
    </location>
</feature>
<dbReference type="GO" id="GO:0000155">
    <property type="term" value="F:phosphorelay sensor kinase activity"/>
    <property type="evidence" value="ECO:0007669"/>
    <property type="project" value="InterPro"/>
</dbReference>
<feature type="region of interest" description="Disordered" evidence="7">
    <location>
        <begin position="297"/>
        <end position="320"/>
    </location>
</feature>
<dbReference type="EC" id="2.7.13.3" evidence="2"/>
<dbReference type="NCBIfam" id="TIGR00229">
    <property type="entry name" value="sensory_box"/>
    <property type="match status" value="1"/>
</dbReference>
<dbReference type="SUPFAM" id="SSF47384">
    <property type="entry name" value="Homodimeric domain of signal transducing histidine kinase"/>
    <property type="match status" value="1"/>
</dbReference>
<dbReference type="Pfam" id="PF00989">
    <property type="entry name" value="PAS"/>
    <property type="match status" value="1"/>
</dbReference>
<dbReference type="GO" id="GO:0005886">
    <property type="term" value="C:plasma membrane"/>
    <property type="evidence" value="ECO:0007669"/>
    <property type="project" value="TreeGrafter"/>
</dbReference>
<feature type="compositionally biased region" description="Basic residues" evidence="7">
    <location>
        <begin position="771"/>
        <end position="781"/>
    </location>
</feature>
<gene>
    <name evidence="10" type="ORF">SAMN06265368_0057</name>
</gene>
<feature type="compositionally biased region" description="Basic and acidic residues" evidence="7">
    <location>
        <begin position="1088"/>
        <end position="1105"/>
    </location>
</feature>
<evidence type="ECO:0000256" key="2">
    <source>
        <dbReference type="ARBA" id="ARBA00012438"/>
    </source>
</evidence>
<feature type="region of interest" description="Disordered" evidence="7">
    <location>
        <begin position="1087"/>
        <end position="1144"/>
    </location>
</feature>
<evidence type="ECO:0000256" key="6">
    <source>
        <dbReference type="ARBA" id="ARBA00023012"/>
    </source>
</evidence>